<dbReference type="PANTHER" id="PTHR30231:SF37">
    <property type="entry name" value="EXODEOXYRIBONUCLEASE 10"/>
    <property type="match status" value="1"/>
</dbReference>
<protein>
    <submittedName>
        <fullName evidence="3">DNA polymerase III PolC-type-like</fullName>
    </submittedName>
</protein>
<dbReference type="InterPro" id="IPR012337">
    <property type="entry name" value="RNaseH-like_sf"/>
</dbReference>
<reference evidence="3" key="1">
    <citation type="submission" date="2025-08" db="UniProtKB">
        <authorList>
            <consortium name="RefSeq"/>
        </authorList>
    </citation>
    <scope>IDENTIFICATION</scope>
</reference>
<evidence type="ECO:0000259" key="1">
    <source>
        <dbReference type="SMART" id="SM00479"/>
    </source>
</evidence>
<dbReference type="PANTHER" id="PTHR30231">
    <property type="entry name" value="DNA POLYMERASE III SUBUNIT EPSILON"/>
    <property type="match status" value="1"/>
</dbReference>
<keyword evidence="2" id="KW-1185">Reference proteome</keyword>
<feature type="domain" description="Exonuclease" evidence="1">
    <location>
        <begin position="41"/>
        <end position="180"/>
    </location>
</feature>
<dbReference type="Pfam" id="PF00929">
    <property type="entry name" value="RNase_T"/>
    <property type="match status" value="1"/>
</dbReference>
<gene>
    <name evidence="3" type="primary">LOC136083392</name>
</gene>
<evidence type="ECO:0000313" key="3">
    <source>
        <dbReference type="RefSeq" id="XP_065658860.1"/>
    </source>
</evidence>
<proteinExistence type="predicted"/>
<accession>A0ABM4CB22</accession>
<dbReference type="Gene3D" id="3.30.420.10">
    <property type="entry name" value="Ribonuclease H-like superfamily/Ribonuclease H"/>
    <property type="match status" value="1"/>
</dbReference>
<evidence type="ECO:0000313" key="2">
    <source>
        <dbReference type="Proteomes" id="UP001652625"/>
    </source>
</evidence>
<sequence>MQHEDIENLATILNNSGHYRVTKKYQRLEYYNTGGEDDKMIAVFLDIEATGLSYTQDKLIELGMVKFEYNRHGSIFRLLDDFSGYQDPGIPIPEYITKLSGINDDMVRGHKIEENSVADYLQGVDLIIAHNAQFDRTFLETTFPSKAWDKVGISSRKLEYIAYKFGFFHEGHSICNYQIQTICS</sequence>
<dbReference type="GeneID" id="136083392"/>
<dbReference type="InterPro" id="IPR013520">
    <property type="entry name" value="Ribonucl_H"/>
</dbReference>
<organism evidence="2 3">
    <name type="scientific">Hydra vulgaris</name>
    <name type="common">Hydra</name>
    <name type="synonym">Hydra attenuata</name>
    <dbReference type="NCBI Taxonomy" id="6087"/>
    <lineage>
        <taxon>Eukaryota</taxon>
        <taxon>Metazoa</taxon>
        <taxon>Cnidaria</taxon>
        <taxon>Hydrozoa</taxon>
        <taxon>Hydroidolina</taxon>
        <taxon>Anthoathecata</taxon>
        <taxon>Aplanulata</taxon>
        <taxon>Hydridae</taxon>
        <taxon>Hydra</taxon>
    </lineage>
</organism>
<dbReference type="SUPFAM" id="SSF53098">
    <property type="entry name" value="Ribonuclease H-like"/>
    <property type="match status" value="1"/>
</dbReference>
<dbReference type="Proteomes" id="UP001652625">
    <property type="component" value="Chromosome 08"/>
</dbReference>
<name>A0ABM4CB22_HYDVU</name>
<dbReference type="SMART" id="SM00479">
    <property type="entry name" value="EXOIII"/>
    <property type="match status" value="1"/>
</dbReference>
<dbReference type="RefSeq" id="XP_065658860.1">
    <property type="nucleotide sequence ID" value="XM_065802788.1"/>
</dbReference>
<dbReference type="InterPro" id="IPR036397">
    <property type="entry name" value="RNaseH_sf"/>
</dbReference>
<dbReference type="CDD" id="cd06127">
    <property type="entry name" value="DEDDh"/>
    <property type="match status" value="1"/>
</dbReference>